<name>A0A9D3XAR7_9SAUR</name>
<evidence type="ECO:0000313" key="2">
    <source>
        <dbReference type="EMBL" id="KAH1175666.1"/>
    </source>
</evidence>
<evidence type="ECO:0000313" key="1">
    <source>
        <dbReference type="EMBL" id="KAH1175610.1"/>
    </source>
</evidence>
<protein>
    <submittedName>
        <fullName evidence="1">Uncharacterized protein</fullName>
    </submittedName>
</protein>
<dbReference type="EMBL" id="JAHDVG010000476">
    <property type="protein sequence ID" value="KAH1175610.1"/>
    <property type="molecule type" value="Genomic_DNA"/>
</dbReference>
<dbReference type="EMBL" id="JAHDVG010000476">
    <property type="protein sequence ID" value="KAH1175666.1"/>
    <property type="molecule type" value="Genomic_DNA"/>
</dbReference>
<reference evidence="1" key="1">
    <citation type="submission" date="2021-09" db="EMBL/GenBank/DDBJ databases">
        <title>The genome of Mauremys mutica provides insights into the evolution of semi-aquatic lifestyle.</title>
        <authorList>
            <person name="Gong S."/>
            <person name="Gao Y."/>
        </authorList>
    </citation>
    <scope>NUCLEOTIDE SEQUENCE</scope>
    <source>
        <strain evidence="1">MM-2020</strain>
        <tissue evidence="1">Muscle</tissue>
    </source>
</reference>
<sequence length="101" mass="11318">MQAQLQSGAQPQNSGEELGWKGLAVRGKRCPSYGVVERLRWETFLGEHMPYRGIPFLAAWIRKPGSSYREAQREACSQGRLNELLWGESELADPLPTAKTS</sequence>
<proteinExistence type="predicted"/>
<comment type="caution">
    <text evidence="1">The sequence shown here is derived from an EMBL/GenBank/DDBJ whole genome shotgun (WGS) entry which is preliminary data.</text>
</comment>
<keyword evidence="3" id="KW-1185">Reference proteome</keyword>
<dbReference type="AlphaFoldDB" id="A0A9D3XAR7"/>
<accession>A0A9D3XAR7</accession>
<evidence type="ECO:0000313" key="3">
    <source>
        <dbReference type="Proteomes" id="UP000827986"/>
    </source>
</evidence>
<gene>
    <name evidence="1" type="ORF">KIL84_022135</name>
    <name evidence="2" type="ORF">KIL84_022191</name>
</gene>
<dbReference type="Proteomes" id="UP000827986">
    <property type="component" value="Unassembled WGS sequence"/>
</dbReference>
<organism evidence="1 3">
    <name type="scientific">Mauremys mutica</name>
    <name type="common">yellowpond turtle</name>
    <dbReference type="NCBI Taxonomy" id="74926"/>
    <lineage>
        <taxon>Eukaryota</taxon>
        <taxon>Metazoa</taxon>
        <taxon>Chordata</taxon>
        <taxon>Craniata</taxon>
        <taxon>Vertebrata</taxon>
        <taxon>Euteleostomi</taxon>
        <taxon>Archelosauria</taxon>
        <taxon>Testudinata</taxon>
        <taxon>Testudines</taxon>
        <taxon>Cryptodira</taxon>
        <taxon>Durocryptodira</taxon>
        <taxon>Testudinoidea</taxon>
        <taxon>Geoemydidae</taxon>
        <taxon>Geoemydinae</taxon>
        <taxon>Mauremys</taxon>
    </lineage>
</organism>